<keyword evidence="4" id="KW-0249">Electron transport</keyword>
<protein>
    <recommendedName>
        <fullName evidence="8">Cytochrome c domain-containing protein</fullName>
    </recommendedName>
</protein>
<evidence type="ECO:0000256" key="6">
    <source>
        <dbReference type="PROSITE-ProRule" id="PRU00433"/>
    </source>
</evidence>
<dbReference type="Pfam" id="PF00034">
    <property type="entry name" value="Cytochrom_C"/>
    <property type="match status" value="1"/>
</dbReference>
<dbReference type="PANTHER" id="PTHR37823">
    <property type="entry name" value="CYTOCHROME C-553-LIKE"/>
    <property type="match status" value="1"/>
</dbReference>
<evidence type="ECO:0000313" key="9">
    <source>
        <dbReference type="EMBL" id="OIN61291.1"/>
    </source>
</evidence>
<keyword evidence="3 6" id="KW-0479">Metal-binding</keyword>
<evidence type="ECO:0000256" key="7">
    <source>
        <dbReference type="SAM" id="Phobius"/>
    </source>
</evidence>
<keyword evidence="1" id="KW-0813">Transport</keyword>
<sequence length="160" mass="16657">MLSKDYVRALTAALLGLGTLVLLLLVMTFALFFLWPANSGTATASAPAGGGGAPAAAPKAVALTAEQEHGKTLFANNCAQCHAVTDEVVVGPGLKGVRQRTPGDAWLTKWIKNSQAVVASGDAYAVGVYNKYGKIAMSAFPQFSDQDINDILNYIDVAGK</sequence>
<dbReference type="Proteomes" id="UP000181790">
    <property type="component" value="Unassembled WGS sequence"/>
</dbReference>
<evidence type="ECO:0000256" key="2">
    <source>
        <dbReference type="ARBA" id="ARBA00022617"/>
    </source>
</evidence>
<name>A0A1S2VR99_9BACT</name>
<feature type="transmembrane region" description="Helical" evidence="7">
    <location>
        <begin position="12"/>
        <end position="35"/>
    </location>
</feature>
<dbReference type="InterPro" id="IPR051811">
    <property type="entry name" value="Cytochrome_c550/c551-like"/>
</dbReference>
<dbReference type="PANTHER" id="PTHR37823:SF1">
    <property type="entry name" value="CYTOCHROME C-553-LIKE"/>
    <property type="match status" value="1"/>
</dbReference>
<dbReference type="RefSeq" id="WP_071501791.1">
    <property type="nucleotide sequence ID" value="NZ_MORL01000001.1"/>
</dbReference>
<dbReference type="GO" id="GO:0046872">
    <property type="term" value="F:metal ion binding"/>
    <property type="evidence" value="ECO:0007669"/>
    <property type="project" value="UniProtKB-KW"/>
</dbReference>
<keyword evidence="7" id="KW-1133">Transmembrane helix</keyword>
<evidence type="ECO:0000313" key="10">
    <source>
        <dbReference type="Proteomes" id="UP000181790"/>
    </source>
</evidence>
<evidence type="ECO:0000259" key="8">
    <source>
        <dbReference type="PROSITE" id="PS51007"/>
    </source>
</evidence>
<evidence type="ECO:0000256" key="3">
    <source>
        <dbReference type="ARBA" id="ARBA00022723"/>
    </source>
</evidence>
<dbReference type="PROSITE" id="PS51007">
    <property type="entry name" value="CYTC"/>
    <property type="match status" value="1"/>
</dbReference>
<gene>
    <name evidence="9" type="ORF">BLX24_02480</name>
</gene>
<keyword evidence="2 6" id="KW-0349">Heme</keyword>
<dbReference type="InterPro" id="IPR036909">
    <property type="entry name" value="Cyt_c-like_dom_sf"/>
</dbReference>
<comment type="caution">
    <text evidence="9">The sequence shown here is derived from an EMBL/GenBank/DDBJ whole genome shotgun (WGS) entry which is preliminary data.</text>
</comment>
<keyword evidence="10" id="KW-1185">Reference proteome</keyword>
<evidence type="ECO:0000256" key="1">
    <source>
        <dbReference type="ARBA" id="ARBA00022448"/>
    </source>
</evidence>
<keyword evidence="5 6" id="KW-0408">Iron</keyword>
<dbReference type="GO" id="GO:0020037">
    <property type="term" value="F:heme binding"/>
    <property type="evidence" value="ECO:0007669"/>
    <property type="project" value="InterPro"/>
</dbReference>
<dbReference type="Gene3D" id="1.10.760.10">
    <property type="entry name" value="Cytochrome c-like domain"/>
    <property type="match status" value="1"/>
</dbReference>
<dbReference type="SUPFAM" id="SSF46626">
    <property type="entry name" value="Cytochrome c"/>
    <property type="match status" value="1"/>
</dbReference>
<feature type="domain" description="Cytochrome c" evidence="8">
    <location>
        <begin position="65"/>
        <end position="159"/>
    </location>
</feature>
<keyword evidence="7" id="KW-0812">Transmembrane</keyword>
<proteinExistence type="predicted"/>
<keyword evidence="7" id="KW-0472">Membrane</keyword>
<dbReference type="EMBL" id="MORL01000001">
    <property type="protein sequence ID" value="OIN61291.1"/>
    <property type="molecule type" value="Genomic_DNA"/>
</dbReference>
<dbReference type="InterPro" id="IPR009056">
    <property type="entry name" value="Cyt_c-like_dom"/>
</dbReference>
<evidence type="ECO:0000256" key="4">
    <source>
        <dbReference type="ARBA" id="ARBA00022982"/>
    </source>
</evidence>
<dbReference type="OrthoDB" id="2827525at2"/>
<dbReference type="AlphaFoldDB" id="A0A1S2VR99"/>
<evidence type="ECO:0000256" key="5">
    <source>
        <dbReference type="ARBA" id="ARBA00023004"/>
    </source>
</evidence>
<reference evidence="9 10" key="1">
    <citation type="submission" date="2016-10" db="EMBL/GenBank/DDBJ databases">
        <title>Arsenicibacter rosenii gen. nov., sp. nov., an efficient arsenic-methylating bacterium isolated from an arsenic-contaminated paddy soil.</title>
        <authorList>
            <person name="Huang K."/>
        </authorList>
    </citation>
    <scope>NUCLEOTIDE SEQUENCE [LARGE SCALE GENOMIC DNA]</scope>
    <source>
        <strain evidence="9 10">SM-1</strain>
    </source>
</reference>
<dbReference type="GO" id="GO:0009055">
    <property type="term" value="F:electron transfer activity"/>
    <property type="evidence" value="ECO:0007669"/>
    <property type="project" value="InterPro"/>
</dbReference>
<organism evidence="9 10">
    <name type="scientific">Arsenicibacter rosenii</name>
    <dbReference type="NCBI Taxonomy" id="1750698"/>
    <lineage>
        <taxon>Bacteria</taxon>
        <taxon>Pseudomonadati</taxon>
        <taxon>Bacteroidota</taxon>
        <taxon>Cytophagia</taxon>
        <taxon>Cytophagales</taxon>
        <taxon>Spirosomataceae</taxon>
        <taxon>Arsenicibacter</taxon>
    </lineage>
</organism>
<accession>A0A1S2VR99</accession>